<feature type="signal peptide" evidence="1">
    <location>
        <begin position="1"/>
        <end position="25"/>
    </location>
</feature>
<dbReference type="InParanoid" id="A0A0G4ESH1"/>
<sequence length="215" mass="22979">MSLSSCFLSISLILLVACVPRGASAADLSHGLGQPKYDKQQLLDASLRLMDLADEAKKALEEVMDIAGLNKAPNAAEKQTAKGQATQGLMEAQELYRKAYKEAHAAKVSSYGISVTDAHLAEAQEHLDKANSLYKRATDKAGQTTHEAFTRLYHDNVPPGLVTALDALSSTASAAKGFCSMAAGAAADAAEKLVPESVKGACTRLYDQAWDWWHK</sequence>
<dbReference type="InterPro" id="IPR027267">
    <property type="entry name" value="AH/BAR_dom_sf"/>
</dbReference>
<dbReference type="Gene3D" id="1.20.1270.60">
    <property type="entry name" value="Arfaptin homology (AH) domain/BAR domain"/>
    <property type="match status" value="1"/>
</dbReference>
<organism evidence="2 3">
    <name type="scientific">Vitrella brassicaformis (strain CCMP3155)</name>
    <dbReference type="NCBI Taxonomy" id="1169540"/>
    <lineage>
        <taxon>Eukaryota</taxon>
        <taxon>Sar</taxon>
        <taxon>Alveolata</taxon>
        <taxon>Colpodellida</taxon>
        <taxon>Vitrellaceae</taxon>
        <taxon>Vitrella</taxon>
    </lineage>
</organism>
<gene>
    <name evidence="2" type="ORF">Vbra_12900</name>
</gene>
<dbReference type="VEuPathDB" id="CryptoDB:Vbra_12900"/>
<accession>A0A0G4ESH1</accession>
<evidence type="ECO:0000313" key="2">
    <source>
        <dbReference type="EMBL" id="CEM00631.1"/>
    </source>
</evidence>
<protein>
    <submittedName>
        <fullName evidence="2">Uncharacterized protein</fullName>
    </submittedName>
</protein>
<proteinExistence type="predicted"/>
<dbReference type="AlphaFoldDB" id="A0A0G4ESH1"/>
<evidence type="ECO:0000256" key="1">
    <source>
        <dbReference type="SAM" id="SignalP"/>
    </source>
</evidence>
<keyword evidence="3" id="KW-1185">Reference proteome</keyword>
<reference evidence="2 3" key="1">
    <citation type="submission" date="2014-11" db="EMBL/GenBank/DDBJ databases">
        <authorList>
            <person name="Zhu J."/>
            <person name="Qi W."/>
            <person name="Song R."/>
        </authorList>
    </citation>
    <scope>NUCLEOTIDE SEQUENCE [LARGE SCALE GENOMIC DNA]</scope>
</reference>
<dbReference type="Proteomes" id="UP000041254">
    <property type="component" value="Unassembled WGS sequence"/>
</dbReference>
<dbReference type="EMBL" id="CDMY01000295">
    <property type="protein sequence ID" value="CEM00631.1"/>
    <property type="molecule type" value="Genomic_DNA"/>
</dbReference>
<keyword evidence="1" id="KW-0732">Signal</keyword>
<feature type="chain" id="PRO_5005188211" evidence="1">
    <location>
        <begin position="26"/>
        <end position="215"/>
    </location>
</feature>
<name>A0A0G4ESH1_VITBC</name>
<evidence type="ECO:0000313" key="3">
    <source>
        <dbReference type="Proteomes" id="UP000041254"/>
    </source>
</evidence>